<dbReference type="Gene3D" id="3.40.30.10">
    <property type="entry name" value="Glutaredoxin"/>
    <property type="match status" value="1"/>
</dbReference>
<dbReference type="InterPro" id="IPR041017">
    <property type="entry name" value="Thioredoxin_10"/>
</dbReference>
<dbReference type="InterPro" id="IPR000866">
    <property type="entry name" value="AhpC/TSA"/>
</dbReference>
<dbReference type="KEGG" id="rub:GBA63_07960"/>
<dbReference type="InterPro" id="IPR036249">
    <property type="entry name" value="Thioredoxin-like_sf"/>
</dbReference>
<dbReference type="EMBL" id="CP045119">
    <property type="protein sequence ID" value="QIN82582.1"/>
    <property type="molecule type" value="Genomic_DNA"/>
</dbReference>
<organism evidence="2 3">
    <name type="scientific">Rubrobacter tropicus</name>
    <dbReference type="NCBI Taxonomy" id="2653851"/>
    <lineage>
        <taxon>Bacteria</taxon>
        <taxon>Bacillati</taxon>
        <taxon>Actinomycetota</taxon>
        <taxon>Rubrobacteria</taxon>
        <taxon>Rubrobacterales</taxon>
        <taxon>Rubrobacteraceae</taxon>
        <taxon>Rubrobacter</taxon>
    </lineage>
</organism>
<evidence type="ECO:0000259" key="1">
    <source>
        <dbReference type="PROSITE" id="PS51352"/>
    </source>
</evidence>
<sequence length="337" mass="37785">MVKARQLLLAALHPRLPVEGQLPSLGGATGWLNSEPLTAAGLRGKVVLVDFWTYTCINWLRQLPYVRAWAQKYGDQGLAVVGVHTPEFEFERNFDNVRRAAKDMRVEYPVAIDSDYAIWRAFDNRYWPALYFVDAQGHVRHHQFGEGEYEQSEMIVQRLLAEAGNGGVGHELVSVDARGVEAAADWGSLGSPENYVGYERTENFASPGGAVLDRRRVYAFPARLRLNHWALSGDWTVERQATVLNEANGRIAYRFRARDLHLVMGPAARGTTARFRVLIDGQPPGAAHGIDVDDQGNGTVTEQRLYQLIRQPKPNADRRFEIEFLDSGVEAFAFTFG</sequence>
<dbReference type="GO" id="GO:0016491">
    <property type="term" value="F:oxidoreductase activity"/>
    <property type="evidence" value="ECO:0007669"/>
    <property type="project" value="InterPro"/>
</dbReference>
<evidence type="ECO:0000313" key="2">
    <source>
        <dbReference type="EMBL" id="QIN82582.1"/>
    </source>
</evidence>
<dbReference type="PROSITE" id="PS51352">
    <property type="entry name" value="THIOREDOXIN_2"/>
    <property type="match status" value="1"/>
</dbReference>
<name>A0A6G8Q823_9ACTN</name>
<dbReference type="AlphaFoldDB" id="A0A6G8Q823"/>
<dbReference type="Proteomes" id="UP000501452">
    <property type="component" value="Chromosome"/>
</dbReference>
<dbReference type="SUPFAM" id="SSF52833">
    <property type="entry name" value="Thioredoxin-like"/>
    <property type="match status" value="1"/>
</dbReference>
<dbReference type="Pfam" id="PF17991">
    <property type="entry name" value="Thioredoxin_10"/>
    <property type="match status" value="1"/>
</dbReference>
<dbReference type="PANTHER" id="PTHR42852:SF13">
    <property type="entry name" value="PROTEIN DIPZ"/>
    <property type="match status" value="1"/>
</dbReference>
<dbReference type="PANTHER" id="PTHR42852">
    <property type="entry name" value="THIOL:DISULFIDE INTERCHANGE PROTEIN DSBE"/>
    <property type="match status" value="1"/>
</dbReference>
<dbReference type="CDD" id="cd03012">
    <property type="entry name" value="TlpA_like_DipZ_like"/>
    <property type="match status" value="1"/>
</dbReference>
<feature type="domain" description="Thioredoxin" evidence="1">
    <location>
        <begin position="1"/>
        <end position="161"/>
    </location>
</feature>
<dbReference type="Pfam" id="PF00578">
    <property type="entry name" value="AhpC-TSA"/>
    <property type="match status" value="1"/>
</dbReference>
<dbReference type="InterPro" id="IPR013766">
    <property type="entry name" value="Thioredoxin_domain"/>
</dbReference>
<dbReference type="InterPro" id="IPR050553">
    <property type="entry name" value="Thioredoxin_ResA/DsbE_sf"/>
</dbReference>
<evidence type="ECO:0000313" key="3">
    <source>
        <dbReference type="Proteomes" id="UP000501452"/>
    </source>
</evidence>
<dbReference type="Gene3D" id="2.60.120.260">
    <property type="entry name" value="Galactose-binding domain-like"/>
    <property type="match status" value="1"/>
</dbReference>
<proteinExistence type="predicted"/>
<reference evidence="2 3" key="1">
    <citation type="submission" date="2019-10" db="EMBL/GenBank/DDBJ databases">
        <title>Rubrobacter sp nov SCSIO 52090 isolated from a deep-sea sediment in the South China Sea.</title>
        <authorList>
            <person name="Chen R.W."/>
        </authorList>
    </citation>
    <scope>NUCLEOTIDE SEQUENCE [LARGE SCALE GENOMIC DNA]</scope>
    <source>
        <strain evidence="2 3">SCSIO 52909</strain>
    </source>
</reference>
<dbReference type="GO" id="GO:0016209">
    <property type="term" value="F:antioxidant activity"/>
    <property type="evidence" value="ECO:0007669"/>
    <property type="project" value="InterPro"/>
</dbReference>
<gene>
    <name evidence="2" type="ORF">GBA63_07960</name>
</gene>
<accession>A0A6G8Q823</accession>
<protein>
    <submittedName>
        <fullName evidence="2">Redoxin domain-containing protein</fullName>
    </submittedName>
</protein>
<keyword evidence="3" id="KW-1185">Reference proteome</keyword>